<comment type="catalytic activity">
    <reaction evidence="1">
        <text>ATP + protein L-histidine = ADP + protein N-phospho-L-histidine.</text>
        <dbReference type="EC" id="2.7.13.3"/>
    </reaction>
</comment>
<keyword evidence="12" id="KW-1185">Reference proteome</keyword>
<dbReference type="PROSITE" id="PS50109">
    <property type="entry name" value="HIS_KIN"/>
    <property type="match status" value="1"/>
</dbReference>
<dbReference type="InterPro" id="IPR003661">
    <property type="entry name" value="HisK_dim/P_dom"/>
</dbReference>
<dbReference type="PANTHER" id="PTHR44936:SF10">
    <property type="entry name" value="SENSOR PROTEIN RSTB"/>
    <property type="match status" value="1"/>
</dbReference>
<protein>
    <recommendedName>
        <fullName evidence="3">histidine kinase</fullName>
        <ecNumber evidence="3">2.7.13.3</ecNumber>
    </recommendedName>
</protein>
<reference evidence="12" key="1">
    <citation type="journal article" date="2019" name="Int. J. Syst. Evol. Microbiol.">
        <title>The Global Catalogue of Microorganisms (GCM) 10K type strain sequencing project: providing services to taxonomists for standard genome sequencing and annotation.</title>
        <authorList>
            <consortium name="The Broad Institute Genomics Platform"/>
            <consortium name="The Broad Institute Genome Sequencing Center for Infectious Disease"/>
            <person name="Wu L."/>
            <person name="Ma J."/>
        </authorList>
    </citation>
    <scope>NUCLEOTIDE SEQUENCE [LARGE SCALE GENOMIC DNA]</scope>
    <source>
        <strain evidence="12">NBRC 110140</strain>
    </source>
</reference>
<dbReference type="RefSeq" id="WP_284378282.1">
    <property type="nucleotide sequence ID" value="NZ_BSNN01000004.1"/>
</dbReference>
<dbReference type="InterPro" id="IPR036890">
    <property type="entry name" value="HATPase_C_sf"/>
</dbReference>
<dbReference type="InterPro" id="IPR005467">
    <property type="entry name" value="His_kinase_dom"/>
</dbReference>
<evidence type="ECO:0000256" key="4">
    <source>
        <dbReference type="ARBA" id="ARBA00022475"/>
    </source>
</evidence>
<evidence type="ECO:0000256" key="9">
    <source>
        <dbReference type="SAM" id="Phobius"/>
    </source>
</evidence>
<dbReference type="CDD" id="cd00082">
    <property type="entry name" value="HisKA"/>
    <property type="match status" value="1"/>
</dbReference>
<proteinExistence type="predicted"/>
<comment type="subcellular location">
    <subcellularLocation>
        <location evidence="2">Cell membrane</location>
        <topology evidence="2">Multi-pass membrane protein</topology>
    </subcellularLocation>
</comment>
<organism evidence="11 12">
    <name type="scientific">Amylibacter marinus</name>
    <dbReference type="NCBI Taxonomy" id="1475483"/>
    <lineage>
        <taxon>Bacteria</taxon>
        <taxon>Pseudomonadati</taxon>
        <taxon>Pseudomonadota</taxon>
        <taxon>Alphaproteobacteria</taxon>
        <taxon>Rhodobacterales</taxon>
        <taxon>Paracoccaceae</taxon>
        <taxon>Amylibacter</taxon>
    </lineage>
</organism>
<dbReference type="Pfam" id="PF00512">
    <property type="entry name" value="HisKA"/>
    <property type="match status" value="1"/>
</dbReference>
<evidence type="ECO:0000256" key="2">
    <source>
        <dbReference type="ARBA" id="ARBA00004651"/>
    </source>
</evidence>
<feature type="transmembrane region" description="Helical" evidence="9">
    <location>
        <begin position="130"/>
        <end position="150"/>
    </location>
</feature>
<feature type="transmembrane region" description="Helical" evidence="9">
    <location>
        <begin position="20"/>
        <end position="43"/>
    </location>
</feature>
<dbReference type="SMART" id="SM00388">
    <property type="entry name" value="HisKA"/>
    <property type="match status" value="1"/>
</dbReference>
<keyword evidence="9" id="KW-1133">Transmembrane helix</keyword>
<evidence type="ECO:0000259" key="10">
    <source>
        <dbReference type="PROSITE" id="PS50109"/>
    </source>
</evidence>
<evidence type="ECO:0000256" key="3">
    <source>
        <dbReference type="ARBA" id="ARBA00012438"/>
    </source>
</evidence>
<dbReference type="Pfam" id="PF02518">
    <property type="entry name" value="HATPase_c"/>
    <property type="match status" value="1"/>
</dbReference>
<name>A0ABQ5VWH7_9RHOB</name>
<dbReference type="GO" id="GO:0016301">
    <property type="term" value="F:kinase activity"/>
    <property type="evidence" value="ECO:0007669"/>
    <property type="project" value="UniProtKB-KW"/>
</dbReference>
<dbReference type="EMBL" id="BSNN01000004">
    <property type="protein sequence ID" value="GLQ35620.1"/>
    <property type="molecule type" value="Genomic_DNA"/>
</dbReference>
<evidence type="ECO:0000313" key="11">
    <source>
        <dbReference type="EMBL" id="GLQ35620.1"/>
    </source>
</evidence>
<evidence type="ECO:0000256" key="5">
    <source>
        <dbReference type="ARBA" id="ARBA00022679"/>
    </source>
</evidence>
<dbReference type="SUPFAM" id="SSF47384">
    <property type="entry name" value="Homodimeric domain of signal transducing histidine kinase"/>
    <property type="match status" value="1"/>
</dbReference>
<dbReference type="SUPFAM" id="SSF55874">
    <property type="entry name" value="ATPase domain of HSP90 chaperone/DNA topoisomerase II/histidine kinase"/>
    <property type="match status" value="1"/>
</dbReference>
<evidence type="ECO:0000313" key="12">
    <source>
        <dbReference type="Proteomes" id="UP001156694"/>
    </source>
</evidence>
<dbReference type="Gene3D" id="3.30.565.10">
    <property type="entry name" value="Histidine kinase-like ATPase, C-terminal domain"/>
    <property type="match status" value="1"/>
</dbReference>
<accession>A0ABQ5VWH7</accession>
<evidence type="ECO:0000256" key="1">
    <source>
        <dbReference type="ARBA" id="ARBA00000085"/>
    </source>
</evidence>
<keyword evidence="9" id="KW-0472">Membrane</keyword>
<keyword evidence="6" id="KW-0547">Nucleotide-binding</keyword>
<keyword evidence="5" id="KW-0808">Transferase</keyword>
<feature type="transmembrane region" description="Helical" evidence="9">
    <location>
        <begin position="84"/>
        <end position="102"/>
    </location>
</feature>
<comment type="caution">
    <text evidence="11">The sequence shown here is derived from an EMBL/GenBank/DDBJ whole genome shotgun (WGS) entry which is preliminary data.</text>
</comment>
<dbReference type="InterPro" id="IPR047770">
    <property type="entry name" value="RegB"/>
</dbReference>
<evidence type="ECO:0000256" key="7">
    <source>
        <dbReference type="ARBA" id="ARBA00022777"/>
    </source>
</evidence>
<feature type="transmembrane region" description="Helical" evidence="9">
    <location>
        <begin position="49"/>
        <end position="72"/>
    </location>
</feature>
<dbReference type="NCBIfam" id="NF033792">
    <property type="entry name" value="ActS_PrrB_HisK"/>
    <property type="match status" value="1"/>
</dbReference>
<dbReference type="SMART" id="SM00387">
    <property type="entry name" value="HATPase_c"/>
    <property type="match status" value="1"/>
</dbReference>
<dbReference type="Gene3D" id="1.10.287.130">
    <property type="match status" value="1"/>
</dbReference>
<dbReference type="NCBIfam" id="NF045988">
    <property type="entry name" value="HisKinRegBRhodob"/>
    <property type="match status" value="1"/>
</dbReference>
<dbReference type="EC" id="2.7.13.3" evidence="3"/>
<keyword evidence="9" id="KW-0812">Transmembrane</keyword>
<dbReference type="Proteomes" id="UP001156694">
    <property type="component" value="Unassembled WGS sequence"/>
</dbReference>
<dbReference type="InterPro" id="IPR036097">
    <property type="entry name" value="HisK_dim/P_sf"/>
</dbReference>
<keyword evidence="4" id="KW-1003">Cell membrane</keyword>
<feature type="domain" description="Histidine kinase" evidence="10">
    <location>
        <begin position="218"/>
        <end position="449"/>
    </location>
</feature>
<keyword evidence="8" id="KW-0067">ATP-binding</keyword>
<keyword evidence="7 11" id="KW-0418">Kinase</keyword>
<dbReference type="InterPro" id="IPR050980">
    <property type="entry name" value="2C_sensor_his_kinase"/>
</dbReference>
<feature type="transmembrane region" description="Helical" evidence="9">
    <location>
        <begin position="162"/>
        <end position="182"/>
    </location>
</feature>
<dbReference type="PANTHER" id="PTHR44936">
    <property type="entry name" value="SENSOR PROTEIN CREC"/>
    <property type="match status" value="1"/>
</dbReference>
<dbReference type="InterPro" id="IPR003594">
    <property type="entry name" value="HATPase_dom"/>
</dbReference>
<gene>
    <name evidence="11" type="primary">regB</name>
    <name evidence="11" type="ORF">GCM10007939_19030</name>
</gene>
<sequence>MMYKSLSLANSSSRSEWVRLRTLTLLRWMAVSGQVLALVVAYAFLDIRINLALCLFAIGLSVGFNIVSGAVLTRIQRLSEPAAVFSLFFDLFQLVLLLYLTGGLTNPFALLLLAPVIISATALTLRSTVLLGASGILAITLLAKFNLPLTRLDGTVIILPDLLLWGNWFALVIGSVFLAIYARQITMETFNMSQALAATQMALDREHKLTILGGAMAATTHEMGTPLATIKLVASELQDELGARPELQEDVILIKDQAERLSGILRGMGKTGKDDLHMKRAPVLTVVQEAAAPHQDRGKTIIFLTNGLTDLALEARMPAIPRHPEIVHGLRNLIQNAVDFAASKVWVNIQWDRTYLHISIGDNGRGYPYEYLSRIGDPFLRRSKAKKNPDRPEYEGMGLGLFIAKTLLERTGAQLEFTNANSGKLDAGLSEHMAGRRGAVATVRWPLELLKDDQPSYKNNPKFNI</sequence>
<evidence type="ECO:0000256" key="6">
    <source>
        <dbReference type="ARBA" id="ARBA00022741"/>
    </source>
</evidence>
<evidence type="ECO:0000256" key="8">
    <source>
        <dbReference type="ARBA" id="ARBA00022840"/>
    </source>
</evidence>